<organism evidence="1 2">
    <name type="scientific">Paraburkholderia hospita</name>
    <dbReference type="NCBI Taxonomy" id="169430"/>
    <lineage>
        <taxon>Bacteria</taxon>
        <taxon>Pseudomonadati</taxon>
        <taxon>Pseudomonadota</taxon>
        <taxon>Betaproteobacteria</taxon>
        <taxon>Burkholderiales</taxon>
        <taxon>Burkholderiaceae</taxon>
        <taxon>Paraburkholderia</taxon>
    </lineage>
</organism>
<dbReference type="Proteomes" id="UP000236649">
    <property type="component" value="Chromosome 5"/>
</dbReference>
<dbReference type="AlphaFoldDB" id="A0AAN1JM47"/>
<evidence type="ECO:0000313" key="2">
    <source>
        <dbReference type="Proteomes" id="UP000236649"/>
    </source>
</evidence>
<evidence type="ECO:0000313" key="1">
    <source>
        <dbReference type="EMBL" id="AUT76536.1"/>
    </source>
</evidence>
<reference evidence="1 2" key="1">
    <citation type="submission" date="2018-01" db="EMBL/GenBank/DDBJ databases">
        <title>Species boundaries and ecological features among Paraburkholderia terrae DSMZ17804T, P. hospita DSMZ17164T and P. caribensis DSMZ13236T.</title>
        <authorList>
            <person name="Pratama A.A."/>
        </authorList>
    </citation>
    <scope>NUCLEOTIDE SEQUENCE [LARGE SCALE GENOMIC DNA]</scope>
    <source>
        <strain evidence="1 2">DSM 17164</strain>
    </source>
</reference>
<name>A0AAN1JM47_9BURK</name>
<dbReference type="EMBL" id="CP026109">
    <property type="protein sequence ID" value="AUT76536.1"/>
    <property type="molecule type" value="Genomic_DNA"/>
</dbReference>
<gene>
    <name evidence="1" type="ORF">C2L64_51220</name>
</gene>
<protein>
    <submittedName>
        <fullName evidence="1">Uncharacterized protein</fullName>
    </submittedName>
</protein>
<sequence length="62" mass="6779">MPSARCKLLAMPKALSACGIGRVRLDDEVIESALPRSPVFQLASSVAQCAFRFQLSLRDVEE</sequence>
<accession>A0AAN1JM47</accession>
<proteinExistence type="predicted"/>
<dbReference type="KEGG" id="phs:C2L64_51220"/>